<dbReference type="FunFam" id="1.10.10.2150:FF:000001">
    <property type="entry name" value="Ribosomal RNA-processing protein 8"/>
    <property type="match status" value="1"/>
</dbReference>
<keyword evidence="12 13" id="KW-0539">Nucleus</keyword>
<dbReference type="PANTHER" id="PTHR12787">
    <property type="entry name" value="RIBOSOMAL RNA-PROCESSING PROTEIN 8"/>
    <property type="match status" value="1"/>
</dbReference>
<dbReference type="InterPro" id="IPR029063">
    <property type="entry name" value="SAM-dependent_MTases_sf"/>
</dbReference>
<evidence type="ECO:0000313" key="16">
    <source>
        <dbReference type="Proteomes" id="UP000014500"/>
    </source>
</evidence>
<evidence type="ECO:0000256" key="9">
    <source>
        <dbReference type="ARBA" id="ARBA00022853"/>
    </source>
</evidence>
<dbReference type="PANTHER" id="PTHR12787:SF0">
    <property type="entry name" value="RIBOSOMAL RNA-PROCESSING PROTEIN 8"/>
    <property type="match status" value="1"/>
</dbReference>
<dbReference type="GO" id="GO:0005730">
    <property type="term" value="C:nucleolus"/>
    <property type="evidence" value="ECO:0007669"/>
    <property type="project" value="UniProtKB-SubCell"/>
</dbReference>
<keyword evidence="8 13" id="KW-0949">S-adenosyl-L-methionine</keyword>
<dbReference type="SUPFAM" id="SSF53335">
    <property type="entry name" value="S-adenosyl-L-methionine-dependent methyltransferases"/>
    <property type="match status" value="1"/>
</dbReference>
<dbReference type="EMBL" id="JH432018">
    <property type="status" value="NOT_ANNOTATED_CDS"/>
    <property type="molecule type" value="Genomic_DNA"/>
</dbReference>
<feature type="region of interest" description="Disordered" evidence="14">
    <location>
        <begin position="54"/>
        <end position="92"/>
    </location>
</feature>
<keyword evidence="7 13" id="KW-0808">Transferase</keyword>
<dbReference type="GO" id="GO:0000183">
    <property type="term" value="P:rDNA heterochromatin formation"/>
    <property type="evidence" value="ECO:0007669"/>
    <property type="project" value="TreeGrafter"/>
</dbReference>
<dbReference type="PhylomeDB" id="T1JBQ7"/>
<dbReference type="eggNOG" id="KOG3045">
    <property type="taxonomic scope" value="Eukaryota"/>
</dbReference>
<dbReference type="GO" id="GO:0046015">
    <property type="term" value="P:regulation of transcription by glucose"/>
    <property type="evidence" value="ECO:0007669"/>
    <property type="project" value="TreeGrafter"/>
</dbReference>
<dbReference type="Gene3D" id="3.40.50.150">
    <property type="entry name" value="Vaccinia Virus protein VP39"/>
    <property type="match status" value="1"/>
</dbReference>
<dbReference type="InterPro" id="IPR007823">
    <property type="entry name" value="RRP8"/>
</dbReference>
<evidence type="ECO:0000256" key="11">
    <source>
        <dbReference type="ARBA" id="ARBA00023163"/>
    </source>
</evidence>
<keyword evidence="6 13" id="KW-0489">Methyltransferase</keyword>
<comment type="subcellular location">
    <subcellularLocation>
        <location evidence="1 13">Nucleus</location>
        <location evidence="1 13">Nucleolus</location>
    </subcellularLocation>
</comment>
<dbReference type="GO" id="GO:0033553">
    <property type="term" value="C:rDNA heterochromatin"/>
    <property type="evidence" value="ECO:0007669"/>
    <property type="project" value="TreeGrafter"/>
</dbReference>
<comment type="function">
    <text evidence="13">Probable methyltransferase required to silence rDNA.</text>
</comment>
<evidence type="ECO:0000256" key="6">
    <source>
        <dbReference type="ARBA" id="ARBA00022603"/>
    </source>
</evidence>
<organism evidence="15 16">
    <name type="scientific">Strigamia maritima</name>
    <name type="common">European centipede</name>
    <name type="synonym">Geophilus maritimus</name>
    <dbReference type="NCBI Taxonomy" id="126957"/>
    <lineage>
        <taxon>Eukaryota</taxon>
        <taxon>Metazoa</taxon>
        <taxon>Ecdysozoa</taxon>
        <taxon>Arthropoda</taxon>
        <taxon>Myriapoda</taxon>
        <taxon>Chilopoda</taxon>
        <taxon>Pleurostigmophora</taxon>
        <taxon>Geophilomorpha</taxon>
        <taxon>Linotaeniidae</taxon>
        <taxon>Strigamia</taxon>
    </lineage>
</organism>
<evidence type="ECO:0000256" key="7">
    <source>
        <dbReference type="ARBA" id="ARBA00022679"/>
    </source>
</evidence>
<dbReference type="HOGENOM" id="CLU_027694_2_1_1"/>
<protein>
    <recommendedName>
        <fullName evidence="3 13">Ribosomal RNA-processing protein 8</fullName>
        <ecNumber evidence="13">2.1.1.-</ecNumber>
    </recommendedName>
</protein>
<keyword evidence="9" id="KW-0156">Chromatin regulator</keyword>
<dbReference type="GO" id="GO:0008168">
    <property type="term" value="F:methyltransferase activity"/>
    <property type="evidence" value="ECO:0007669"/>
    <property type="project" value="UniProtKB-KW"/>
</dbReference>
<keyword evidence="4" id="KW-0678">Repressor</keyword>
<keyword evidence="5 13" id="KW-0698">rRNA processing</keyword>
<evidence type="ECO:0000256" key="1">
    <source>
        <dbReference type="ARBA" id="ARBA00004604"/>
    </source>
</evidence>
<evidence type="ECO:0000256" key="13">
    <source>
        <dbReference type="RuleBase" id="RU365074"/>
    </source>
</evidence>
<comment type="similarity">
    <text evidence="2 13">Belongs to the methyltransferase superfamily. RRP8 family.</text>
</comment>
<accession>T1JBQ7</accession>
<dbReference type="Gene3D" id="1.10.10.2150">
    <property type="entry name" value="Ribosomal RNA-processing protein 8, N-terminal domain"/>
    <property type="match status" value="1"/>
</dbReference>
<reference evidence="15" key="2">
    <citation type="submission" date="2015-02" db="UniProtKB">
        <authorList>
            <consortium name="EnsemblMetazoa"/>
        </authorList>
    </citation>
    <scope>IDENTIFICATION</scope>
</reference>
<keyword evidence="10" id="KW-0805">Transcription regulation</keyword>
<evidence type="ECO:0000256" key="4">
    <source>
        <dbReference type="ARBA" id="ARBA00022491"/>
    </source>
</evidence>
<evidence type="ECO:0000256" key="14">
    <source>
        <dbReference type="SAM" id="MobiDB-lite"/>
    </source>
</evidence>
<feature type="compositionally biased region" description="Basic and acidic residues" evidence="14">
    <location>
        <begin position="7"/>
        <end position="19"/>
    </location>
</feature>
<proteinExistence type="inferred from homology"/>
<sequence length="361" mass="41315">MAQTSMDKSKDKEICDAPRRPNKNTSTEKGAKEAPELQAAPYLHLVLAKAPINNRDVDAQQSADSGEKKRNLVKNKIDESNDRPKKKKKRKLKLNTCDEELVFTKKVKTHTRPTRVEPNGKIEKTKKKSKIDINDPNEIKQRCSLLKNKMLERLSGSQFRFLNEKLYKTTSDEAYKFFTEDPSLYQVYHNGYQIQMAKWPVKPLDIIVKEIKSRSKSLVVADFGCGDASLAARVTNTVHSFDLVALNDRVTECDMAHVPLEDRSVDIAVFCLSLMGTNFIDYLVEANRVLKFNGLLKIAEIKARFKSTEIFTKIIQRLGFKLLNKDESHKMFVYFNLKKLNGITKGGLPKLKLKPCVYKKR</sequence>
<keyword evidence="11" id="KW-0804">Transcription</keyword>
<dbReference type="FunFam" id="3.40.50.150:FF:000068">
    <property type="entry name" value="Ribosomal RNA-processing protein 8"/>
    <property type="match status" value="1"/>
</dbReference>
<dbReference type="InterPro" id="IPR042036">
    <property type="entry name" value="RRP8_N"/>
</dbReference>
<evidence type="ECO:0000313" key="15">
    <source>
        <dbReference type="EnsemblMetazoa" id="SMAR011210-PA"/>
    </source>
</evidence>
<dbReference type="Pfam" id="PF05148">
    <property type="entry name" value="Methyltransf_8"/>
    <property type="match status" value="1"/>
</dbReference>
<evidence type="ECO:0000256" key="8">
    <source>
        <dbReference type="ARBA" id="ARBA00022691"/>
    </source>
</evidence>
<dbReference type="AlphaFoldDB" id="T1JBQ7"/>
<dbReference type="GO" id="GO:0032259">
    <property type="term" value="P:methylation"/>
    <property type="evidence" value="ECO:0007669"/>
    <property type="project" value="UniProtKB-KW"/>
</dbReference>
<name>T1JBQ7_STRMM</name>
<evidence type="ECO:0000256" key="5">
    <source>
        <dbReference type="ARBA" id="ARBA00022552"/>
    </source>
</evidence>
<keyword evidence="16" id="KW-1185">Reference proteome</keyword>
<feature type="region of interest" description="Disordered" evidence="14">
    <location>
        <begin position="1"/>
        <end position="38"/>
    </location>
</feature>
<dbReference type="OMA" id="YITEANR"/>
<dbReference type="STRING" id="126957.T1JBQ7"/>
<feature type="compositionally biased region" description="Basic and acidic residues" evidence="14">
    <location>
        <begin position="65"/>
        <end position="83"/>
    </location>
</feature>
<evidence type="ECO:0000256" key="2">
    <source>
        <dbReference type="ARBA" id="ARBA00006301"/>
    </source>
</evidence>
<dbReference type="EnsemblMetazoa" id="SMAR011210-RA">
    <property type="protein sequence ID" value="SMAR011210-PA"/>
    <property type="gene ID" value="SMAR011210"/>
</dbReference>
<dbReference type="EC" id="2.1.1.-" evidence="13"/>
<evidence type="ECO:0000256" key="12">
    <source>
        <dbReference type="ARBA" id="ARBA00023242"/>
    </source>
</evidence>
<reference evidence="16" key="1">
    <citation type="submission" date="2011-05" db="EMBL/GenBank/DDBJ databases">
        <authorList>
            <person name="Richards S.R."/>
            <person name="Qu J."/>
            <person name="Jiang H."/>
            <person name="Jhangiani S.N."/>
            <person name="Agravi P."/>
            <person name="Goodspeed R."/>
            <person name="Gross S."/>
            <person name="Mandapat C."/>
            <person name="Jackson L."/>
            <person name="Mathew T."/>
            <person name="Pu L."/>
            <person name="Thornton R."/>
            <person name="Saada N."/>
            <person name="Wilczek-Boney K.B."/>
            <person name="Lee S."/>
            <person name="Kovar C."/>
            <person name="Wu Y."/>
            <person name="Scherer S.E."/>
            <person name="Worley K.C."/>
            <person name="Muzny D.M."/>
            <person name="Gibbs R."/>
        </authorList>
    </citation>
    <scope>NUCLEOTIDE SEQUENCE</scope>
    <source>
        <strain evidence="16">Brora</strain>
    </source>
</reference>
<dbReference type="GO" id="GO:0006364">
    <property type="term" value="P:rRNA processing"/>
    <property type="evidence" value="ECO:0007669"/>
    <property type="project" value="UniProtKB-UniRule"/>
</dbReference>
<dbReference type="GO" id="GO:0005677">
    <property type="term" value="C:chromatin silencing complex"/>
    <property type="evidence" value="ECO:0007669"/>
    <property type="project" value="TreeGrafter"/>
</dbReference>
<evidence type="ECO:0000256" key="10">
    <source>
        <dbReference type="ARBA" id="ARBA00023015"/>
    </source>
</evidence>
<evidence type="ECO:0000256" key="3">
    <source>
        <dbReference type="ARBA" id="ARBA00020203"/>
    </source>
</evidence>
<dbReference type="GO" id="GO:0042149">
    <property type="term" value="P:cellular response to glucose starvation"/>
    <property type="evidence" value="ECO:0007669"/>
    <property type="project" value="TreeGrafter"/>
</dbReference>
<dbReference type="Proteomes" id="UP000014500">
    <property type="component" value="Unassembled WGS sequence"/>
</dbReference>